<accession>A0A6S6TX57</accession>
<dbReference type="Gene3D" id="1.10.530.10">
    <property type="match status" value="1"/>
</dbReference>
<dbReference type="PANTHER" id="PTHR40572">
    <property type="entry name" value="PROTEIN BAX"/>
    <property type="match status" value="1"/>
</dbReference>
<feature type="domain" description="Mannosyl-glycoprotein endo-beta-N-acetylglucosamidase-like" evidence="2">
    <location>
        <begin position="180"/>
        <end position="306"/>
    </location>
</feature>
<dbReference type="Pfam" id="PF01832">
    <property type="entry name" value="Glucosaminidase"/>
    <property type="match status" value="1"/>
</dbReference>
<dbReference type="PANTHER" id="PTHR40572:SF1">
    <property type="entry name" value="PROTEIN BAX"/>
    <property type="match status" value="1"/>
</dbReference>
<keyword evidence="1" id="KW-1133">Transmembrane helix</keyword>
<reference evidence="3" key="1">
    <citation type="submission" date="2020-01" db="EMBL/GenBank/DDBJ databases">
        <authorList>
            <person name="Meier V. D."/>
            <person name="Meier V D."/>
        </authorList>
    </citation>
    <scope>NUCLEOTIDE SEQUENCE</scope>
    <source>
        <strain evidence="3">HLG_WM_MAG_04</strain>
    </source>
</reference>
<keyword evidence="1" id="KW-0472">Membrane</keyword>
<organism evidence="3">
    <name type="scientific">uncultured Sulfurovum sp</name>
    <dbReference type="NCBI Taxonomy" id="269237"/>
    <lineage>
        <taxon>Bacteria</taxon>
        <taxon>Pseudomonadati</taxon>
        <taxon>Campylobacterota</taxon>
        <taxon>Epsilonproteobacteria</taxon>
        <taxon>Campylobacterales</taxon>
        <taxon>Sulfurovaceae</taxon>
        <taxon>Sulfurovum</taxon>
        <taxon>environmental samples</taxon>
    </lineage>
</organism>
<proteinExistence type="predicted"/>
<dbReference type="GO" id="GO:0004040">
    <property type="term" value="F:amidase activity"/>
    <property type="evidence" value="ECO:0007669"/>
    <property type="project" value="InterPro"/>
</dbReference>
<dbReference type="SMART" id="SM00047">
    <property type="entry name" value="LYZ2"/>
    <property type="match status" value="1"/>
</dbReference>
<evidence type="ECO:0000256" key="1">
    <source>
        <dbReference type="SAM" id="Phobius"/>
    </source>
</evidence>
<sequence length="328" mass="37579">MKLNNIIYALVILLLLQVSLLGIYMLMDNFFTETSSLTIPIAKDTSKTKILSVNPGLLTVEETLETGASKEAVALKLKLTKVVLKEIVPKSLEEALIRITPTSKLDIVSINNQSVKPILYTKSIKLSALSIQHKKKMFIDMIIPSILVAKHRISQDRKKVAKFLKQEKLSANETLWLTKKRQIFKASDIHELHDKMELHPTSIVIAQAIIESGWGTSRFFEKANNVFGIWSFNKYEKRIVAGEKRGEKHVYLKKYSSVEQSISDYFLLLSTKDAYKEFREKRLESQDPFVLVEQLGKYSELGEQYIENLKNTIKTNQLLAYDSYVLDF</sequence>
<protein>
    <submittedName>
        <fullName evidence="3">BAX protein</fullName>
    </submittedName>
</protein>
<evidence type="ECO:0000259" key="2">
    <source>
        <dbReference type="SMART" id="SM00047"/>
    </source>
</evidence>
<dbReference type="AlphaFoldDB" id="A0A6S6TX57"/>
<feature type="transmembrane region" description="Helical" evidence="1">
    <location>
        <begin position="6"/>
        <end position="27"/>
    </location>
</feature>
<dbReference type="InterPro" id="IPR002901">
    <property type="entry name" value="MGlyc_endo_b_GlcNAc-like_dom"/>
</dbReference>
<dbReference type="EMBL" id="CACVAX010000060">
    <property type="protein sequence ID" value="CAA6822717.1"/>
    <property type="molecule type" value="Genomic_DNA"/>
</dbReference>
<name>A0A6S6TX57_9BACT</name>
<keyword evidence="1" id="KW-0812">Transmembrane</keyword>
<gene>
    <name evidence="3" type="ORF">HELGO_WM9706</name>
</gene>
<evidence type="ECO:0000313" key="3">
    <source>
        <dbReference type="EMBL" id="CAA6822717.1"/>
    </source>
</evidence>
<dbReference type="InterPro" id="IPR053195">
    <property type="entry name" value="Bax-like"/>
</dbReference>